<dbReference type="GO" id="GO:1990281">
    <property type="term" value="C:efflux pump complex"/>
    <property type="evidence" value="ECO:0007669"/>
    <property type="project" value="TreeGrafter"/>
</dbReference>
<evidence type="ECO:0000259" key="7">
    <source>
        <dbReference type="Pfam" id="PF25989"/>
    </source>
</evidence>
<dbReference type="RefSeq" id="WP_169678208.1">
    <property type="nucleotide sequence ID" value="NZ_JABBNU010000002.1"/>
</dbReference>
<dbReference type="NCBIfam" id="TIGR01730">
    <property type="entry name" value="RND_mfp"/>
    <property type="match status" value="1"/>
</dbReference>
<dbReference type="Gene3D" id="2.40.50.100">
    <property type="match status" value="1"/>
</dbReference>
<dbReference type="AlphaFoldDB" id="A0A848IWP3"/>
<keyword evidence="9" id="KW-1185">Reference proteome</keyword>
<evidence type="ECO:0000259" key="6">
    <source>
        <dbReference type="Pfam" id="PF25954"/>
    </source>
</evidence>
<dbReference type="InterPro" id="IPR058625">
    <property type="entry name" value="MdtA-like_BSH"/>
</dbReference>
<feature type="domain" description="YknX-like C-terminal permuted SH3-like" evidence="7">
    <location>
        <begin position="286"/>
        <end position="348"/>
    </location>
</feature>
<dbReference type="Proteomes" id="UP000559010">
    <property type="component" value="Unassembled WGS sequence"/>
</dbReference>
<feature type="coiled-coil region" evidence="4">
    <location>
        <begin position="102"/>
        <end position="167"/>
    </location>
</feature>
<dbReference type="PANTHER" id="PTHR30469:SF15">
    <property type="entry name" value="HLYD FAMILY OF SECRETION PROTEINS"/>
    <property type="match status" value="1"/>
</dbReference>
<feature type="domain" description="CusB-like beta-barrel" evidence="6">
    <location>
        <begin position="203"/>
        <end position="275"/>
    </location>
</feature>
<evidence type="ECO:0000313" key="8">
    <source>
        <dbReference type="EMBL" id="NMM47588.1"/>
    </source>
</evidence>
<feature type="domain" description="Multidrug resistance protein MdtA-like barrel-sandwich hybrid" evidence="5">
    <location>
        <begin position="74"/>
        <end position="195"/>
    </location>
</feature>
<feature type="active site" description="Nucleophile" evidence="3">
    <location>
        <position position="302"/>
    </location>
</feature>
<dbReference type="Pfam" id="PF25917">
    <property type="entry name" value="BSH_RND"/>
    <property type="match status" value="1"/>
</dbReference>
<comment type="similarity">
    <text evidence="2">Belongs to the glycosyl hydrolase 1 family.</text>
</comment>
<keyword evidence="4" id="KW-0175">Coiled coil</keyword>
<dbReference type="EMBL" id="JABBNU010000002">
    <property type="protein sequence ID" value="NMM47588.1"/>
    <property type="molecule type" value="Genomic_DNA"/>
</dbReference>
<dbReference type="InterPro" id="IPR006143">
    <property type="entry name" value="RND_pump_MFP"/>
</dbReference>
<comment type="caution">
    <text evidence="8">The sequence shown here is derived from an EMBL/GenBank/DDBJ whole genome shotgun (WGS) entry which is preliminary data.</text>
</comment>
<organism evidence="8 9">
    <name type="scientific">Marinigracilibium pacificum</name>
    <dbReference type="NCBI Taxonomy" id="2729599"/>
    <lineage>
        <taxon>Bacteria</taxon>
        <taxon>Pseudomonadati</taxon>
        <taxon>Bacteroidota</taxon>
        <taxon>Cytophagia</taxon>
        <taxon>Cytophagales</taxon>
        <taxon>Flammeovirgaceae</taxon>
        <taxon>Marinigracilibium</taxon>
    </lineage>
</organism>
<protein>
    <submittedName>
        <fullName evidence="8">Efflux RND transporter periplasmic adaptor subunit</fullName>
    </submittedName>
</protein>
<evidence type="ECO:0000256" key="1">
    <source>
        <dbReference type="ARBA" id="ARBA00009477"/>
    </source>
</evidence>
<dbReference type="Gene3D" id="2.40.420.20">
    <property type="match status" value="1"/>
</dbReference>
<dbReference type="Gene3D" id="2.40.30.170">
    <property type="match status" value="1"/>
</dbReference>
<dbReference type="PANTHER" id="PTHR30469">
    <property type="entry name" value="MULTIDRUG RESISTANCE PROTEIN MDTA"/>
    <property type="match status" value="1"/>
</dbReference>
<dbReference type="PROSITE" id="PS00572">
    <property type="entry name" value="GLYCOSYL_HYDROL_F1_1"/>
    <property type="match status" value="1"/>
</dbReference>
<dbReference type="InterPro" id="IPR058637">
    <property type="entry name" value="YknX-like_C"/>
</dbReference>
<gene>
    <name evidence="8" type="ORF">HH304_04190</name>
</gene>
<evidence type="ECO:0000313" key="9">
    <source>
        <dbReference type="Proteomes" id="UP000559010"/>
    </source>
</evidence>
<dbReference type="GO" id="GO:0015562">
    <property type="term" value="F:efflux transmembrane transporter activity"/>
    <property type="evidence" value="ECO:0007669"/>
    <property type="project" value="TreeGrafter"/>
</dbReference>
<dbReference type="Pfam" id="PF25989">
    <property type="entry name" value="YknX_C"/>
    <property type="match status" value="1"/>
</dbReference>
<evidence type="ECO:0000259" key="5">
    <source>
        <dbReference type="Pfam" id="PF25917"/>
    </source>
</evidence>
<reference evidence="8 9" key="1">
    <citation type="submission" date="2020-04" db="EMBL/GenBank/DDBJ databases">
        <title>Flammeovirgaceae bacterium KN852 isolated from deep sea.</title>
        <authorList>
            <person name="Zhang D.-C."/>
        </authorList>
    </citation>
    <scope>NUCLEOTIDE SEQUENCE [LARGE SCALE GENOMIC DNA]</scope>
    <source>
        <strain evidence="8 9">KN852</strain>
    </source>
</reference>
<dbReference type="Pfam" id="PF25954">
    <property type="entry name" value="Beta-barrel_RND_2"/>
    <property type="match status" value="1"/>
</dbReference>
<evidence type="ECO:0000256" key="3">
    <source>
        <dbReference type="PROSITE-ProRule" id="PRU10055"/>
    </source>
</evidence>
<name>A0A848IWP3_9BACT</name>
<dbReference type="SUPFAM" id="SSF111369">
    <property type="entry name" value="HlyD-like secretion proteins"/>
    <property type="match status" value="1"/>
</dbReference>
<dbReference type="InterPro" id="IPR018120">
    <property type="entry name" value="Glyco_hydro_1_AS"/>
</dbReference>
<proteinExistence type="inferred from homology"/>
<dbReference type="InterPro" id="IPR058792">
    <property type="entry name" value="Beta-barrel_RND_2"/>
</dbReference>
<dbReference type="Gene3D" id="1.10.287.470">
    <property type="entry name" value="Helix hairpin bin"/>
    <property type="match status" value="1"/>
</dbReference>
<accession>A0A848IWP3</accession>
<evidence type="ECO:0000256" key="4">
    <source>
        <dbReference type="SAM" id="Coils"/>
    </source>
</evidence>
<comment type="similarity">
    <text evidence="1">Belongs to the membrane fusion protein (MFP) (TC 8.A.1) family.</text>
</comment>
<sequence>MKKIITIIAVIASIGLVAYTLASNKEEKEAEIASLQVKSESIPVKITKLKEEEINGKMSLNGTLEPIRELALLSETQGQVLRLVKEKGDRVSKGDLLLQVDNELFQAELLAAEAQFEKMKKDVARFENLIEEDAITQRDLEDAKLGLKKAEANYKAIRKRLNETYVKSPISGIIHDDAVEVGSFLTPGKKLYDIVDVSRLKLIVNVPESHILEVREGQEVVLSADVHPGKTFNGKVKTIAQKADKTLKYEVEIEVLNNNNELPLKAGMYAKANFEFQPKKSVVIDRKAIVGSLKEPAVFIVENGAAYQKNIVIGQIFDNKVEVIDGLSSSEEVVLSGQINLKNGTKVSAL</sequence>
<evidence type="ECO:0000256" key="2">
    <source>
        <dbReference type="ARBA" id="ARBA00010838"/>
    </source>
</evidence>